<dbReference type="Pfam" id="PF05402">
    <property type="entry name" value="PqqD"/>
    <property type="match status" value="1"/>
</dbReference>
<accession>A0A161Q708</accession>
<reference evidence="1 2" key="1">
    <citation type="submission" date="2015-12" db="EMBL/GenBank/DDBJ databases">
        <title>Genome sequence of Tistrella mobilis MCCC 1A02139.</title>
        <authorList>
            <person name="Lu L."/>
            <person name="Lai Q."/>
            <person name="Shao Z."/>
            <person name="Qian P."/>
        </authorList>
    </citation>
    <scope>NUCLEOTIDE SEQUENCE [LARGE SCALE GENOMIC DNA]</scope>
    <source>
        <strain evidence="1 2">MCCC 1A02139</strain>
    </source>
</reference>
<evidence type="ECO:0000313" key="2">
    <source>
        <dbReference type="Proteomes" id="UP000075787"/>
    </source>
</evidence>
<comment type="caution">
    <text evidence="1">The sequence shown here is derived from an EMBL/GenBank/DDBJ whole genome shotgun (WGS) entry which is preliminary data.</text>
</comment>
<organism evidence="1 2">
    <name type="scientific">Tistrella mobilis</name>
    <dbReference type="NCBI Taxonomy" id="171437"/>
    <lineage>
        <taxon>Bacteria</taxon>
        <taxon>Pseudomonadati</taxon>
        <taxon>Pseudomonadota</taxon>
        <taxon>Alphaproteobacteria</taxon>
        <taxon>Geminicoccales</taxon>
        <taxon>Geminicoccaceae</taxon>
        <taxon>Tistrella</taxon>
    </lineage>
</organism>
<proteinExistence type="predicted"/>
<dbReference type="RefSeq" id="WP_062762046.1">
    <property type="nucleotide sequence ID" value="NZ_CP121043.1"/>
</dbReference>
<sequence length="94" mass="10407">MIFPPETVFTRSPEPLTTEIDGEVVMMDLASSAYFNLDSIGAAIWGQLETPTRFEDLCGALHARYDAPLDIIRRDVAALLADMLTHGLVRMEVP</sequence>
<dbReference type="AlphaFoldDB" id="A0A161Q708"/>
<dbReference type="InterPro" id="IPR041881">
    <property type="entry name" value="PqqD_sf"/>
</dbReference>
<dbReference type="OrthoDB" id="8453955at2"/>
<dbReference type="Proteomes" id="UP000075787">
    <property type="component" value="Unassembled WGS sequence"/>
</dbReference>
<dbReference type="EMBL" id="LPZR01000053">
    <property type="protein sequence ID" value="KYO55941.1"/>
    <property type="molecule type" value="Genomic_DNA"/>
</dbReference>
<gene>
    <name evidence="1" type="ORF">AUP44_22710</name>
</gene>
<evidence type="ECO:0000313" key="1">
    <source>
        <dbReference type="EMBL" id="KYO55941.1"/>
    </source>
</evidence>
<dbReference type="InterPro" id="IPR008792">
    <property type="entry name" value="PQQD"/>
</dbReference>
<protein>
    <recommendedName>
        <fullName evidence="3">PqqD family protein</fullName>
    </recommendedName>
</protein>
<dbReference type="GeneID" id="97239416"/>
<name>A0A161Q708_9PROT</name>
<dbReference type="Gene3D" id="1.10.10.1150">
    <property type="entry name" value="Coenzyme PQQ synthesis protein D (PqqD)"/>
    <property type="match status" value="1"/>
</dbReference>
<evidence type="ECO:0008006" key="3">
    <source>
        <dbReference type="Google" id="ProtNLM"/>
    </source>
</evidence>